<evidence type="ECO:0000313" key="2">
    <source>
        <dbReference type="EMBL" id="KAJ8549512.1"/>
    </source>
</evidence>
<evidence type="ECO:0000256" key="1">
    <source>
        <dbReference type="SAM" id="MobiDB-lite"/>
    </source>
</evidence>
<feature type="compositionally biased region" description="Polar residues" evidence="1">
    <location>
        <begin position="24"/>
        <end position="36"/>
    </location>
</feature>
<sequence length="144" mass="15251">MLTLEEVGLAKKAATSASPVVMMTESNFPPSISNNLGQNRNNDGGKKGQNRKNNGKNRGGNTGGSRNSGGSGGGPRGSQQQVWAQQSPHMQWNWASQYGPNSGGFPGYYPGNWALISQQPRLSFSGPVLGFKPGFQDGESSHEL</sequence>
<protein>
    <submittedName>
        <fullName evidence="2">Uncharacterized protein</fullName>
    </submittedName>
</protein>
<dbReference type="Proteomes" id="UP001152561">
    <property type="component" value="Unassembled WGS sequence"/>
</dbReference>
<feature type="region of interest" description="Disordered" evidence="1">
    <location>
        <begin position="1"/>
        <end position="97"/>
    </location>
</feature>
<name>A0A9Q1RD12_9SOLA</name>
<comment type="caution">
    <text evidence="2">The sequence shown here is derived from an EMBL/GenBank/DDBJ whole genome shotgun (WGS) entry which is preliminary data.</text>
</comment>
<dbReference type="AlphaFoldDB" id="A0A9Q1RD12"/>
<reference evidence="3" key="1">
    <citation type="journal article" date="2023" name="Proc. Natl. Acad. Sci. U.S.A.">
        <title>Genomic and structural basis for evolution of tropane alkaloid biosynthesis.</title>
        <authorList>
            <person name="Wanga Y.-J."/>
            <person name="Taina T."/>
            <person name="Yua J.-Y."/>
            <person name="Lia J."/>
            <person name="Xua B."/>
            <person name="Chenc J."/>
            <person name="D'Auriad J.C."/>
            <person name="Huanga J.-P."/>
            <person name="Huanga S.-X."/>
        </authorList>
    </citation>
    <scope>NUCLEOTIDE SEQUENCE [LARGE SCALE GENOMIC DNA]</scope>
    <source>
        <strain evidence="3">cv. KIB-2019</strain>
    </source>
</reference>
<feature type="compositionally biased region" description="Polar residues" evidence="1">
    <location>
        <begin position="82"/>
        <end position="97"/>
    </location>
</feature>
<dbReference type="EMBL" id="JAJAGQ010000011">
    <property type="protein sequence ID" value="KAJ8549512.1"/>
    <property type="molecule type" value="Genomic_DNA"/>
</dbReference>
<organism evidence="2 3">
    <name type="scientific">Anisodus acutangulus</name>
    <dbReference type="NCBI Taxonomy" id="402998"/>
    <lineage>
        <taxon>Eukaryota</taxon>
        <taxon>Viridiplantae</taxon>
        <taxon>Streptophyta</taxon>
        <taxon>Embryophyta</taxon>
        <taxon>Tracheophyta</taxon>
        <taxon>Spermatophyta</taxon>
        <taxon>Magnoliopsida</taxon>
        <taxon>eudicotyledons</taxon>
        <taxon>Gunneridae</taxon>
        <taxon>Pentapetalae</taxon>
        <taxon>asterids</taxon>
        <taxon>lamiids</taxon>
        <taxon>Solanales</taxon>
        <taxon>Solanaceae</taxon>
        <taxon>Solanoideae</taxon>
        <taxon>Hyoscyameae</taxon>
        <taxon>Anisodus</taxon>
    </lineage>
</organism>
<proteinExistence type="predicted"/>
<feature type="compositionally biased region" description="Gly residues" evidence="1">
    <location>
        <begin position="57"/>
        <end position="76"/>
    </location>
</feature>
<accession>A0A9Q1RD12</accession>
<keyword evidence="3" id="KW-1185">Reference proteome</keyword>
<evidence type="ECO:0000313" key="3">
    <source>
        <dbReference type="Proteomes" id="UP001152561"/>
    </source>
</evidence>
<gene>
    <name evidence="2" type="ORF">K7X08_033219</name>
</gene>